<dbReference type="InterPro" id="IPR039223">
    <property type="entry name" value="AATF/Bfr2"/>
</dbReference>
<evidence type="ECO:0008006" key="7">
    <source>
        <dbReference type="Google" id="ProtNLM"/>
    </source>
</evidence>
<comment type="similarity">
    <text evidence="1">Belongs to the AATF family.</text>
</comment>
<evidence type="ECO:0000256" key="1">
    <source>
        <dbReference type="ARBA" id="ARBA00008966"/>
    </source>
</evidence>
<evidence type="ECO:0000313" key="6">
    <source>
        <dbReference type="Proteomes" id="UP001175271"/>
    </source>
</evidence>
<dbReference type="AlphaFoldDB" id="A0AA39M8K6"/>
<feature type="region of interest" description="Disordered" evidence="2">
    <location>
        <begin position="105"/>
        <end position="183"/>
    </location>
</feature>
<evidence type="ECO:0000259" key="3">
    <source>
        <dbReference type="Pfam" id="PF08164"/>
    </source>
</evidence>
<gene>
    <name evidence="5" type="ORF">QR680_009278</name>
</gene>
<dbReference type="Pfam" id="PF08164">
    <property type="entry name" value="TRAUB"/>
    <property type="match status" value="1"/>
</dbReference>
<reference evidence="5" key="1">
    <citation type="submission" date="2023-06" db="EMBL/GenBank/DDBJ databases">
        <title>Genomic analysis of the entomopathogenic nematode Steinernema hermaphroditum.</title>
        <authorList>
            <person name="Schwarz E.M."/>
            <person name="Heppert J.K."/>
            <person name="Baniya A."/>
            <person name="Schwartz H.T."/>
            <person name="Tan C.-H."/>
            <person name="Antoshechkin I."/>
            <person name="Sternberg P.W."/>
            <person name="Goodrich-Blair H."/>
            <person name="Dillman A.R."/>
        </authorList>
    </citation>
    <scope>NUCLEOTIDE SEQUENCE</scope>
    <source>
        <strain evidence="5">PS9179</strain>
        <tissue evidence="5">Whole animal</tissue>
    </source>
</reference>
<dbReference type="Proteomes" id="UP001175271">
    <property type="component" value="Unassembled WGS sequence"/>
</dbReference>
<keyword evidence="6" id="KW-1185">Reference proteome</keyword>
<feature type="domain" description="Apoptosis-antagonizing transcription factor C-terminal" evidence="3">
    <location>
        <begin position="286"/>
        <end position="371"/>
    </location>
</feature>
<dbReference type="GO" id="GO:0006357">
    <property type="term" value="P:regulation of transcription by RNA polymerase II"/>
    <property type="evidence" value="ECO:0007669"/>
    <property type="project" value="TreeGrafter"/>
</dbReference>
<evidence type="ECO:0000256" key="2">
    <source>
        <dbReference type="SAM" id="MobiDB-lite"/>
    </source>
</evidence>
<evidence type="ECO:0000259" key="4">
    <source>
        <dbReference type="Pfam" id="PF13339"/>
    </source>
</evidence>
<organism evidence="5 6">
    <name type="scientific">Steinernema hermaphroditum</name>
    <dbReference type="NCBI Taxonomy" id="289476"/>
    <lineage>
        <taxon>Eukaryota</taxon>
        <taxon>Metazoa</taxon>
        <taxon>Ecdysozoa</taxon>
        <taxon>Nematoda</taxon>
        <taxon>Chromadorea</taxon>
        <taxon>Rhabditida</taxon>
        <taxon>Tylenchina</taxon>
        <taxon>Panagrolaimomorpha</taxon>
        <taxon>Strongyloidoidea</taxon>
        <taxon>Steinernematidae</taxon>
        <taxon>Steinernema</taxon>
    </lineage>
</organism>
<dbReference type="GO" id="GO:0005730">
    <property type="term" value="C:nucleolus"/>
    <property type="evidence" value="ECO:0007669"/>
    <property type="project" value="TreeGrafter"/>
</dbReference>
<feature type="domain" description="AATF leucine zipper-containing" evidence="4">
    <location>
        <begin position="19"/>
        <end position="215"/>
    </location>
</feature>
<dbReference type="InterPro" id="IPR025160">
    <property type="entry name" value="AATF"/>
</dbReference>
<name>A0AA39M8K6_9BILA</name>
<evidence type="ECO:0000313" key="5">
    <source>
        <dbReference type="EMBL" id="KAK0425596.1"/>
    </source>
</evidence>
<dbReference type="InterPro" id="IPR012617">
    <property type="entry name" value="AATF_C"/>
</dbReference>
<proteinExistence type="inferred from homology"/>
<dbReference type="PANTHER" id="PTHR15565">
    <property type="entry name" value="AATF PROTEIN APOPTOSIS ANTAGONIZING TRANSCRIPTION FACTOR"/>
    <property type="match status" value="1"/>
</dbReference>
<dbReference type="EMBL" id="JAUCMV010000001">
    <property type="protein sequence ID" value="KAK0425596.1"/>
    <property type="molecule type" value="Genomic_DNA"/>
</dbReference>
<dbReference type="Pfam" id="PF13339">
    <property type="entry name" value="AATF-Che1"/>
    <property type="match status" value="1"/>
</dbReference>
<feature type="compositionally biased region" description="Acidic residues" evidence="2">
    <location>
        <begin position="114"/>
        <end position="173"/>
    </location>
</feature>
<accession>A0AA39M8K6</accession>
<protein>
    <recommendedName>
        <fullName evidence="7">Protein AATF</fullName>
    </recommendedName>
</protein>
<comment type="caution">
    <text evidence="5">The sequence shown here is derived from an EMBL/GenBank/DDBJ whole genome shotgun (WGS) entry which is preliminary data.</text>
</comment>
<sequence length="372" mass="43000">MSSELNVEDVLSKLDVSGDVKKGESVKRQLAQWDQLMHLQIKLHSAIRAFNQLPRDKKAKELLAKADETTKQSYNKIRRNAVKMVESLLEAEQFLLSGSSQTKAILNGKSEGHDSDDEEIESSEDEKEEEEGDGDLVDEDDTVDDKEYVDEDSGEEEENEEEVVEEEEEEAETAVDMRKKNSGRSTRLQLSKLLSKRDKRFETFRNATLKKWDERARLSGAASIKNAKKDFSVFDLSVLSQIQKILADKNRLIRRTQMKRSDIERIGMTDSEATHDVELFDDDDFYQNLLKELIEKKSAQTSDPIEMSRQWLELQNLREKRSKKRVVDTKASKGRKIRYVSIPKLVNFHPAMPESIPWSHEKRNELFKSLFV</sequence>
<dbReference type="PANTHER" id="PTHR15565:SF0">
    <property type="entry name" value="PROTEIN AATF"/>
    <property type="match status" value="1"/>
</dbReference>